<name>A0A942A0P0_9BACT</name>
<organism evidence="1 2">
    <name type="scientific">Candidatus Scalindua arabica</name>
    <dbReference type="NCBI Taxonomy" id="1127984"/>
    <lineage>
        <taxon>Bacteria</taxon>
        <taxon>Pseudomonadati</taxon>
        <taxon>Planctomycetota</taxon>
        <taxon>Candidatus Brocadiia</taxon>
        <taxon>Candidatus Brocadiales</taxon>
        <taxon>Candidatus Scalinduaceae</taxon>
        <taxon>Candidatus Scalindua</taxon>
    </lineage>
</organism>
<dbReference type="EMBL" id="JAANXD010000016">
    <property type="protein sequence ID" value="MBS1257221.1"/>
    <property type="molecule type" value="Genomic_DNA"/>
</dbReference>
<evidence type="ECO:0000313" key="1">
    <source>
        <dbReference type="EMBL" id="MBS1257221.1"/>
    </source>
</evidence>
<accession>A0A942A0P0</accession>
<comment type="caution">
    <text evidence="1">The sequence shown here is derived from an EMBL/GenBank/DDBJ whole genome shotgun (WGS) entry which is preliminary data.</text>
</comment>
<protein>
    <recommendedName>
        <fullName evidence="3">Type II toxin-antitoxin system Phd/YefM family antitoxin</fullName>
    </recommendedName>
</protein>
<dbReference type="Proteomes" id="UP000722750">
    <property type="component" value="Unassembled WGS sequence"/>
</dbReference>
<gene>
    <name evidence="1" type="ORF">MAG551_00257</name>
</gene>
<evidence type="ECO:0000313" key="2">
    <source>
        <dbReference type="Proteomes" id="UP000722750"/>
    </source>
</evidence>
<evidence type="ECO:0008006" key="3">
    <source>
        <dbReference type="Google" id="ProtNLM"/>
    </source>
</evidence>
<dbReference type="AlphaFoldDB" id="A0A942A0P0"/>
<sequence length="76" mass="8866">MKASIIDLRYKMKDVLKALDRKEKVTILYHGKVKGVIVPVNNKKYKKVTDHPFFGMLKDNNVSVSEEMQNLRGPRY</sequence>
<proteinExistence type="predicted"/>
<reference evidence="1" key="1">
    <citation type="journal article" date="2021" name="ISME J.">
        <title>Fine-scale metabolic discontinuity in a stratified prokaryote microbiome of a Red Sea deep halocline.</title>
        <authorList>
            <person name="Michoud G."/>
            <person name="Ngugi D.K."/>
            <person name="Barozzi A."/>
            <person name="Merlino G."/>
            <person name="Calleja M.L."/>
            <person name="Delgado-Huertas A."/>
            <person name="Moran X.A.G."/>
            <person name="Daffonchio D."/>
        </authorList>
    </citation>
    <scope>NUCLEOTIDE SEQUENCE</scope>
    <source>
        <strain evidence="1">SuakinDeep_MAG55_1</strain>
    </source>
</reference>